<comment type="caution">
    <text evidence="2">The sequence shown here is derived from an EMBL/GenBank/DDBJ whole genome shotgun (WGS) entry which is preliminary data.</text>
</comment>
<evidence type="ECO:0000313" key="3">
    <source>
        <dbReference type="Proteomes" id="UP000316714"/>
    </source>
</evidence>
<evidence type="ECO:0000256" key="1">
    <source>
        <dbReference type="SAM" id="SignalP"/>
    </source>
</evidence>
<feature type="chain" id="PRO_5022753093" description="Lipoprotein" evidence="1">
    <location>
        <begin position="25"/>
        <end position="182"/>
    </location>
</feature>
<protein>
    <recommendedName>
        <fullName evidence="4">Lipoprotein</fullName>
    </recommendedName>
</protein>
<dbReference type="RefSeq" id="WP_146568253.1">
    <property type="nucleotide sequence ID" value="NZ_SIHJ01000004.1"/>
</dbReference>
<feature type="signal peptide" evidence="1">
    <location>
        <begin position="1"/>
        <end position="24"/>
    </location>
</feature>
<evidence type="ECO:0008006" key="4">
    <source>
        <dbReference type="Google" id="ProtNLM"/>
    </source>
</evidence>
<gene>
    <name evidence="2" type="ORF">KOR34_44360</name>
</gene>
<proteinExistence type="predicted"/>
<dbReference type="PROSITE" id="PS51257">
    <property type="entry name" value="PROKAR_LIPOPROTEIN"/>
    <property type="match status" value="1"/>
</dbReference>
<reference evidence="2 3" key="1">
    <citation type="submission" date="2019-02" db="EMBL/GenBank/DDBJ databases">
        <title>Deep-cultivation of Planctomycetes and their phenomic and genomic characterization uncovers novel biology.</title>
        <authorList>
            <person name="Wiegand S."/>
            <person name="Jogler M."/>
            <person name="Boedeker C."/>
            <person name="Pinto D."/>
            <person name="Vollmers J."/>
            <person name="Rivas-Marin E."/>
            <person name="Kohn T."/>
            <person name="Peeters S.H."/>
            <person name="Heuer A."/>
            <person name="Rast P."/>
            <person name="Oberbeckmann S."/>
            <person name="Bunk B."/>
            <person name="Jeske O."/>
            <person name="Meyerdierks A."/>
            <person name="Storesund J.E."/>
            <person name="Kallscheuer N."/>
            <person name="Luecker S."/>
            <person name="Lage O.M."/>
            <person name="Pohl T."/>
            <person name="Merkel B.J."/>
            <person name="Hornburger P."/>
            <person name="Mueller R.-W."/>
            <person name="Bruemmer F."/>
            <person name="Labrenz M."/>
            <person name="Spormann A.M."/>
            <person name="Op Den Camp H."/>
            <person name="Overmann J."/>
            <person name="Amann R."/>
            <person name="Jetten M.S.M."/>
            <person name="Mascher T."/>
            <person name="Medema M.H."/>
            <person name="Devos D.P."/>
            <person name="Kaster A.-K."/>
            <person name="Ovreas L."/>
            <person name="Rohde M."/>
            <person name="Galperin M.Y."/>
            <person name="Jogler C."/>
        </authorList>
    </citation>
    <scope>NUCLEOTIDE SEQUENCE [LARGE SCALE GENOMIC DNA]</scope>
    <source>
        <strain evidence="2 3">KOR34</strain>
    </source>
</reference>
<evidence type="ECO:0000313" key="2">
    <source>
        <dbReference type="EMBL" id="TWT31062.1"/>
    </source>
</evidence>
<dbReference type="EMBL" id="SIHJ01000004">
    <property type="protein sequence ID" value="TWT31062.1"/>
    <property type="molecule type" value="Genomic_DNA"/>
</dbReference>
<keyword evidence="3" id="KW-1185">Reference proteome</keyword>
<organism evidence="2 3">
    <name type="scientific">Posidoniimonas corsicana</name>
    <dbReference type="NCBI Taxonomy" id="1938618"/>
    <lineage>
        <taxon>Bacteria</taxon>
        <taxon>Pseudomonadati</taxon>
        <taxon>Planctomycetota</taxon>
        <taxon>Planctomycetia</taxon>
        <taxon>Pirellulales</taxon>
        <taxon>Lacipirellulaceae</taxon>
        <taxon>Posidoniimonas</taxon>
    </lineage>
</organism>
<name>A0A5C5V000_9BACT</name>
<dbReference type="AlphaFoldDB" id="A0A5C5V000"/>
<accession>A0A5C5V000</accession>
<sequence length="182" mass="20013" precursor="true">MAIPRPLPLLLCTALLCGCGPASTSQLLIGKWEGRPDSLAAKRERNPIPTAPGYIPREVTRPVSAEEKEAAEKLAAMQPSEQTDLEAFNFTVLLEFLPQDQVVMSLNGGQPIKGSWKVLSTDVGVSLIELVDGVPTQAEGDDLPQLTKRRFLLELNDLGDAFTLREEGVDPRFGWLYFQRLP</sequence>
<dbReference type="OrthoDB" id="289572at2"/>
<keyword evidence="1" id="KW-0732">Signal</keyword>
<dbReference type="Proteomes" id="UP000316714">
    <property type="component" value="Unassembled WGS sequence"/>
</dbReference>